<dbReference type="Proteomes" id="UP001165378">
    <property type="component" value="Unassembled WGS sequence"/>
</dbReference>
<dbReference type="InterPro" id="IPR020845">
    <property type="entry name" value="AMP-binding_CS"/>
</dbReference>
<dbReference type="SUPFAM" id="SSF56801">
    <property type="entry name" value="Acetyl-CoA synthetase-like"/>
    <property type="match status" value="1"/>
</dbReference>
<protein>
    <submittedName>
        <fullName evidence="2">Acyl--CoA ligase</fullName>
    </submittedName>
</protein>
<sequence length="557" mass="60763">MLISEDLRRQILADRSLGAGNVVHRLSEYGRSLDEQVLWLDGTWQSPAGDFPEVLTLAELHAVVETYAGFYRQAGVRAKDAVAIVSTSITDFAVNLMALTSLGAVASLVNANMPPEFRREYIRRQHVVGVMTREPWHKELLTHLDDDPTPLFVAMQSDIAPEHRAHIPAKFPFRHTPTDPILISHSSGTTGIPKAAYHTHSTLFHGALSRLADGQDCSTRKRLLALPGHHVSAMSNTLLGLVLGAPVVHYTDASGRGVLDGIEKHRPVIVFGFTHTFSEMAAEDLDKRDLSSVEAFYASGDAMHLVHIKKLIEKGGHTVTGRDLKPRPSPGAIFIDMFGSTEMGYVLFDFVHRVGGANIGRCIGRPMRFAQCAALSEDGEVLPPGQVGRLGVRSESLTPGFWNDNARWHKQWLGGYFLTGDLVYRDPSNTFYHLDRTTDAIRTADGWVYSAYTEELLLAEYPDEILDVTVVGLAEEGVKFGWEDEGVAKTYALVALAEGAARPEDTTAWVNAALGKHGLPLVAGAVVVGEDAIPVGITGKVLKRVVRDQAEKLIGGC</sequence>
<keyword evidence="2" id="KW-0436">Ligase</keyword>
<dbReference type="InterPro" id="IPR042099">
    <property type="entry name" value="ANL_N_sf"/>
</dbReference>
<dbReference type="EMBL" id="JAKFHA010000008">
    <property type="protein sequence ID" value="MCF2528830.1"/>
    <property type="molecule type" value="Genomic_DNA"/>
</dbReference>
<name>A0AA41Q0Q5_9ACTN</name>
<dbReference type="RefSeq" id="WP_235052995.1">
    <property type="nucleotide sequence ID" value="NZ_JAKFHA010000008.1"/>
</dbReference>
<evidence type="ECO:0000313" key="3">
    <source>
        <dbReference type="Proteomes" id="UP001165378"/>
    </source>
</evidence>
<dbReference type="Pfam" id="PF00501">
    <property type="entry name" value="AMP-binding"/>
    <property type="match status" value="1"/>
</dbReference>
<proteinExistence type="predicted"/>
<dbReference type="PROSITE" id="PS00455">
    <property type="entry name" value="AMP_BINDING"/>
    <property type="match status" value="1"/>
</dbReference>
<evidence type="ECO:0000313" key="2">
    <source>
        <dbReference type="EMBL" id="MCF2528830.1"/>
    </source>
</evidence>
<dbReference type="PANTHER" id="PTHR24096">
    <property type="entry name" value="LONG-CHAIN-FATTY-ACID--COA LIGASE"/>
    <property type="match status" value="1"/>
</dbReference>
<gene>
    <name evidence="2" type="ORF">LZ495_16625</name>
</gene>
<accession>A0AA41Q0Q5</accession>
<dbReference type="AlphaFoldDB" id="A0AA41Q0Q5"/>
<evidence type="ECO:0000259" key="1">
    <source>
        <dbReference type="Pfam" id="PF00501"/>
    </source>
</evidence>
<feature type="domain" description="AMP-dependent synthetase/ligase" evidence="1">
    <location>
        <begin position="54"/>
        <end position="402"/>
    </location>
</feature>
<keyword evidence="3" id="KW-1185">Reference proteome</keyword>
<organism evidence="2 3">
    <name type="scientific">Yinghuangia soli</name>
    <dbReference type="NCBI Taxonomy" id="2908204"/>
    <lineage>
        <taxon>Bacteria</taxon>
        <taxon>Bacillati</taxon>
        <taxon>Actinomycetota</taxon>
        <taxon>Actinomycetes</taxon>
        <taxon>Kitasatosporales</taxon>
        <taxon>Streptomycetaceae</taxon>
        <taxon>Yinghuangia</taxon>
    </lineage>
</organism>
<dbReference type="Gene3D" id="3.40.50.12780">
    <property type="entry name" value="N-terminal domain of ligase-like"/>
    <property type="match status" value="1"/>
</dbReference>
<dbReference type="CDD" id="cd04433">
    <property type="entry name" value="AFD_class_I"/>
    <property type="match status" value="1"/>
</dbReference>
<reference evidence="2" key="1">
    <citation type="submission" date="2022-01" db="EMBL/GenBank/DDBJ databases">
        <title>Genome-Based Taxonomic Classification of the Phylum Actinobacteria.</title>
        <authorList>
            <person name="Gao Y."/>
        </authorList>
    </citation>
    <scope>NUCLEOTIDE SEQUENCE</scope>
    <source>
        <strain evidence="2">KLBMP 8922</strain>
    </source>
</reference>
<comment type="caution">
    <text evidence="2">The sequence shown here is derived from an EMBL/GenBank/DDBJ whole genome shotgun (WGS) entry which is preliminary data.</text>
</comment>
<dbReference type="GO" id="GO:0016405">
    <property type="term" value="F:CoA-ligase activity"/>
    <property type="evidence" value="ECO:0007669"/>
    <property type="project" value="TreeGrafter"/>
</dbReference>
<dbReference type="InterPro" id="IPR000873">
    <property type="entry name" value="AMP-dep_synth/lig_dom"/>
</dbReference>